<dbReference type="GO" id="GO:0043190">
    <property type="term" value="C:ATP-binding cassette (ABC) transporter complex"/>
    <property type="evidence" value="ECO:0007669"/>
    <property type="project" value="InterPro"/>
</dbReference>
<evidence type="ECO:0000256" key="1">
    <source>
        <dbReference type="SAM" id="SignalP"/>
    </source>
</evidence>
<dbReference type="AlphaFoldDB" id="A0A558GRY8"/>
<feature type="domain" description="Solute-binding protein family 5" evidence="2">
    <location>
        <begin position="100"/>
        <end position="471"/>
    </location>
</feature>
<dbReference type="RefSeq" id="WP_144652485.1">
    <property type="nucleotide sequence ID" value="NZ_VNFK01000017.1"/>
</dbReference>
<dbReference type="PIRSF" id="PIRSF002741">
    <property type="entry name" value="MppA"/>
    <property type="match status" value="1"/>
</dbReference>
<dbReference type="SUPFAM" id="SSF53850">
    <property type="entry name" value="Periplasmic binding protein-like II"/>
    <property type="match status" value="1"/>
</dbReference>
<dbReference type="InterPro" id="IPR039424">
    <property type="entry name" value="SBP_5"/>
</dbReference>
<dbReference type="PANTHER" id="PTHR30290">
    <property type="entry name" value="PERIPLASMIC BINDING COMPONENT OF ABC TRANSPORTER"/>
    <property type="match status" value="1"/>
</dbReference>
<dbReference type="GO" id="GO:0015833">
    <property type="term" value="P:peptide transport"/>
    <property type="evidence" value="ECO:0007669"/>
    <property type="project" value="TreeGrafter"/>
</dbReference>
<dbReference type="Gene3D" id="3.10.105.10">
    <property type="entry name" value="Dipeptide-binding Protein, Domain 3"/>
    <property type="match status" value="1"/>
</dbReference>
<organism evidence="3 4">
    <name type="scientific">Paenarthrobacter nitroguajacolicus</name>
    <name type="common">Arthrobacter nitroguajacolicus</name>
    <dbReference type="NCBI Taxonomy" id="211146"/>
    <lineage>
        <taxon>Bacteria</taxon>
        <taxon>Bacillati</taxon>
        <taxon>Actinomycetota</taxon>
        <taxon>Actinomycetes</taxon>
        <taxon>Micrococcales</taxon>
        <taxon>Micrococcaceae</taxon>
        <taxon>Paenarthrobacter</taxon>
    </lineage>
</organism>
<feature type="chain" id="PRO_5038533268" evidence="1">
    <location>
        <begin position="18"/>
        <end position="574"/>
    </location>
</feature>
<keyword evidence="1" id="KW-0732">Signal</keyword>
<feature type="signal peptide" evidence="1">
    <location>
        <begin position="1"/>
        <end position="17"/>
    </location>
</feature>
<dbReference type="GO" id="GO:0042597">
    <property type="term" value="C:periplasmic space"/>
    <property type="evidence" value="ECO:0007669"/>
    <property type="project" value="UniProtKB-ARBA"/>
</dbReference>
<dbReference type="InterPro" id="IPR000914">
    <property type="entry name" value="SBP_5_dom"/>
</dbReference>
<dbReference type="Gene3D" id="3.40.190.10">
    <property type="entry name" value="Periplasmic binding protein-like II"/>
    <property type="match status" value="1"/>
</dbReference>
<dbReference type="EMBL" id="VNFK01000017">
    <property type="protein sequence ID" value="TVU59645.1"/>
    <property type="molecule type" value="Genomic_DNA"/>
</dbReference>
<dbReference type="Pfam" id="PF00496">
    <property type="entry name" value="SBP_bac_5"/>
    <property type="match status" value="1"/>
</dbReference>
<dbReference type="PROSITE" id="PS51257">
    <property type="entry name" value="PROKAR_LIPOPROTEIN"/>
    <property type="match status" value="1"/>
</dbReference>
<dbReference type="Proteomes" id="UP000316500">
    <property type="component" value="Unassembled WGS sequence"/>
</dbReference>
<dbReference type="GO" id="GO:1904680">
    <property type="term" value="F:peptide transmembrane transporter activity"/>
    <property type="evidence" value="ECO:0007669"/>
    <property type="project" value="TreeGrafter"/>
</dbReference>
<protein>
    <submittedName>
        <fullName evidence="3">ABC transporter substrate-binding protein</fullName>
    </submittedName>
</protein>
<dbReference type="OrthoDB" id="5240629at2"/>
<evidence type="ECO:0000313" key="4">
    <source>
        <dbReference type="Proteomes" id="UP000316500"/>
    </source>
</evidence>
<comment type="caution">
    <text evidence="3">The sequence shown here is derived from an EMBL/GenBank/DDBJ whole genome shotgun (WGS) entry which is preliminary data.</text>
</comment>
<gene>
    <name evidence="3" type="ORF">FQP90_18225</name>
</gene>
<name>A0A558GRY8_PAENT</name>
<dbReference type="InterPro" id="IPR030678">
    <property type="entry name" value="Peptide/Ni-bd"/>
</dbReference>
<dbReference type="PANTHER" id="PTHR30290:SF83">
    <property type="entry name" value="ABC TRANSPORTER SUBSTRATE-BINDING PROTEIN"/>
    <property type="match status" value="1"/>
</dbReference>
<accession>A0A558GRY8</accession>
<evidence type="ECO:0000313" key="3">
    <source>
        <dbReference type="EMBL" id="TVU59645.1"/>
    </source>
</evidence>
<dbReference type="CDD" id="cd08506">
    <property type="entry name" value="PBP2_clavulanate_OppA2"/>
    <property type="match status" value="1"/>
</dbReference>
<reference evidence="3 4" key="1">
    <citation type="submission" date="2019-07" db="EMBL/GenBank/DDBJ databases">
        <title>Diversity of Bacteria from Kongsfjorden, Arctic.</title>
        <authorList>
            <person name="Yu Y."/>
        </authorList>
    </citation>
    <scope>NUCLEOTIDE SEQUENCE [LARGE SCALE GENOMIC DNA]</scope>
    <source>
        <strain evidence="3 4">SM1928</strain>
    </source>
</reference>
<evidence type="ECO:0000259" key="2">
    <source>
        <dbReference type="Pfam" id="PF00496"/>
    </source>
</evidence>
<sequence>MKTPARALALSVLIAMAATGCGAGQNQPSSSKPAESVTELAPNVVKSGFNAKGGNINVLMSSDFQTLDPGNSNYVQTANVGQLYYRTLTMAKETAGQPPTVVPDLATDTGKVSDDGLSWTFTLKDGVKFEDGTPITSADIKYGVERTFAQDVFTQAPQELNAALDAGGYKGPYKDPAAVLQAVETPDERTVVFHLKKPFAEFPALASRSNTAPVPKAKDTKLDYTNHPVSSGPYMVESYNRGKSLKLVRNPHWDPATDPNRSALPDTFSFSLSTSQATISQQLLADSDPNAITLDSNGALQTSDSAKLADAKVKDRVASGLLGCNDVLSLNTQKITDPDVRKAIALALDRQSILVQYGGRRFGEITQSPLNSKMRGYVETELELDPAGKPKLEEAKKLLEGKDYPKTLTYGYANNRDAFKNTGTVVQQNLKALGIEVELVPIPAPNYYSILASEQLPDMGRSGWCGGADPASIRTSADPLLGPNNDGTSYGFSNTSRYFDPVVSKAMFDLRNTDGTSEELGKKWSEAFGSALKTYPIVPLIRSHTNSVVGSNVRNAQVGYFFGGIDLSIVGVEQ</sequence>
<proteinExistence type="predicted"/>